<evidence type="ECO:0000313" key="4">
    <source>
        <dbReference type="Proteomes" id="UP000198280"/>
    </source>
</evidence>
<dbReference type="RefSeq" id="WP_089228433.1">
    <property type="nucleotide sequence ID" value="NZ_FZOF01000032.1"/>
</dbReference>
<proteinExistence type="predicted"/>
<feature type="transmembrane region" description="Helical" evidence="2">
    <location>
        <begin position="50"/>
        <end position="74"/>
    </location>
</feature>
<keyword evidence="2" id="KW-0472">Membrane</keyword>
<keyword evidence="2" id="KW-0812">Transmembrane</keyword>
<name>A0A239N9A2_9ACTN</name>
<reference evidence="3 4" key="1">
    <citation type="submission" date="2017-06" db="EMBL/GenBank/DDBJ databases">
        <authorList>
            <person name="Kim H.J."/>
            <person name="Triplett B.A."/>
        </authorList>
    </citation>
    <scope>NUCLEOTIDE SEQUENCE [LARGE SCALE GENOMIC DNA]</scope>
    <source>
        <strain evidence="3 4">CGMCC 4.1858</strain>
    </source>
</reference>
<evidence type="ECO:0000256" key="1">
    <source>
        <dbReference type="SAM" id="MobiDB-lite"/>
    </source>
</evidence>
<feature type="region of interest" description="Disordered" evidence="1">
    <location>
        <begin position="1"/>
        <end position="38"/>
    </location>
</feature>
<protein>
    <submittedName>
        <fullName evidence="3">Uncharacterized protein</fullName>
    </submittedName>
</protein>
<organism evidence="3 4">
    <name type="scientific">Actinacidiphila glaucinigra</name>
    <dbReference type="NCBI Taxonomy" id="235986"/>
    <lineage>
        <taxon>Bacteria</taxon>
        <taxon>Bacillati</taxon>
        <taxon>Actinomycetota</taxon>
        <taxon>Actinomycetes</taxon>
        <taxon>Kitasatosporales</taxon>
        <taxon>Streptomycetaceae</taxon>
        <taxon>Actinacidiphila</taxon>
    </lineage>
</organism>
<feature type="compositionally biased region" description="Low complexity" evidence="1">
    <location>
        <begin position="26"/>
        <end position="35"/>
    </location>
</feature>
<accession>A0A239N9A2</accession>
<evidence type="ECO:0000256" key="2">
    <source>
        <dbReference type="SAM" id="Phobius"/>
    </source>
</evidence>
<sequence>MSTTPAGNRSAPYSGTEHKVPPTETPPGESSTTEGISVPERPELRKAWGFAPLVLILGVVAVFLAGVIAMIVALSS</sequence>
<dbReference type="AlphaFoldDB" id="A0A239N9A2"/>
<dbReference type="OrthoDB" id="4381799at2"/>
<evidence type="ECO:0000313" key="3">
    <source>
        <dbReference type="EMBL" id="SNT50759.1"/>
    </source>
</evidence>
<gene>
    <name evidence="3" type="ORF">SAMN05216252_13246</name>
</gene>
<keyword evidence="4" id="KW-1185">Reference proteome</keyword>
<dbReference type="Pfam" id="PF20088">
    <property type="entry name" value="DUF6480"/>
    <property type="match status" value="1"/>
</dbReference>
<feature type="compositionally biased region" description="Polar residues" evidence="1">
    <location>
        <begin position="1"/>
        <end position="13"/>
    </location>
</feature>
<dbReference type="InterPro" id="IPR045512">
    <property type="entry name" value="DUF6480"/>
</dbReference>
<dbReference type="Proteomes" id="UP000198280">
    <property type="component" value="Unassembled WGS sequence"/>
</dbReference>
<dbReference type="EMBL" id="FZOF01000032">
    <property type="protein sequence ID" value="SNT50759.1"/>
    <property type="molecule type" value="Genomic_DNA"/>
</dbReference>
<keyword evidence="2" id="KW-1133">Transmembrane helix</keyword>